<dbReference type="GO" id="GO:0008289">
    <property type="term" value="F:lipid binding"/>
    <property type="evidence" value="ECO:0007669"/>
    <property type="project" value="UniProtKB-KW"/>
</dbReference>
<dbReference type="Gene3D" id="3.40.50.10170">
    <property type="match status" value="1"/>
</dbReference>
<dbReference type="AlphaFoldDB" id="A0A7W5FQR4"/>
<proteinExistence type="predicted"/>
<comment type="caution">
    <text evidence="3">The sequence shown here is derived from an EMBL/GenBank/DDBJ whole genome shotgun (WGS) entry which is preliminary data.</text>
</comment>
<keyword evidence="2" id="KW-0446">Lipid-binding</keyword>
<dbReference type="Gene3D" id="3.30.1180.10">
    <property type="match status" value="1"/>
</dbReference>
<reference evidence="3 4" key="1">
    <citation type="submission" date="2020-08" db="EMBL/GenBank/DDBJ databases">
        <title>Genomic Encyclopedia of Type Strains, Phase III (KMG-III): the genomes of soil and plant-associated and newly described type strains.</title>
        <authorList>
            <person name="Whitman W."/>
        </authorList>
    </citation>
    <scope>NUCLEOTIDE SEQUENCE [LARGE SCALE GENOMIC DNA]</scope>
    <source>
        <strain evidence="3 4">CECT 5862</strain>
    </source>
</reference>
<dbReference type="EMBL" id="JACHXK010000019">
    <property type="protein sequence ID" value="MBB3113517.1"/>
    <property type="molecule type" value="Genomic_DNA"/>
</dbReference>
<sequence>MVASSELPKTSQPAVGVFLEAYDRLGANGDTIISIHMTSGMSGTYASACAAAEMSSSNVQVIDSQMISQALGFQVIEAARMAKEGSTVEHIKARMKEILDHSTLFVVVETLENLIKGGRIGKAAGLLGTILKIKPIAMLQNGVYSPVAKVRTSSQIVKTLIERFEQDVKDKIVRGVGISHANNLPLAQRMQQEIARFTSAPVRICTTTPIISTHTGPGAIGFCYYAE</sequence>
<dbReference type="InterPro" id="IPR003797">
    <property type="entry name" value="DegV"/>
</dbReference>
<gene>
    <name evidence="3" type="ORF">FHS18_005629</name>
</gene>
<protein>
    <submittedName>
        <fullName evidence="3">DegV family protein with EDD domain</fullName>
    </submittedName>
</protein>
<evidence type="ECO:0000256" key="2">
    <source>
        <dbReference type="ARBA" id="ARBA00023121"/>
    </source>
</evidence>
<comment type="function">
    <text evidence="1">May bind long-chain fatty acids, such as palmitate, and may play a role in lipid transport or fatty acid metabolism.</text>
</comment>
<dbReference type="Proteomes" id="UP000570361">
    <property type="component" value="Unassembled WGS sequence"/>
</dbReference>
<name>A0A7W5FQR4_9BACL</name>
<evidence type="ECO:0000313" key="3">
    <source>
        <dbReference type="EMBL" id="MBB3113517.1"/>
    </source>
</evidence>
<evidence type="ECO:0000313" key="4">
    <source>
        <dbReference type="Proteomes" id="UP000570361"/>
    </source>
</evidence>
<dbReference type="SUPFAM" id="SSF82549">
    <property type="entry name" value="DAK1/DegV-like"/>
    <property type="match status" value="1"/>
</dbReference>
<dbReference type="PROSITE" id="PS51482">
    <property type="entry name" value="DEGV"/>
    <property type="match status" value="1"/>
</dbReference>
<dbReference type="Pfam" id="PF02645">
    <property type="entry name" value="DegV"/>
    <property type="match status" value="1"/>
</dbReference>
<dbReference type="PANTHER" id="PTHR33434:SF8">
    <property type="entry name" value="DEGV DOMAIN-CONTAINING PROTEIN SPR1019"/>
    <property type="match status" value="1"/>
</dbReference>
<dbReference type="NCBIfam" id="TIGR00762">
    <property type="entry name" value="DegV"/>
    <property type="match status" value="1"/>
</dbReference>
<dbReference type="PANTHER" id="PTHR33434">
    <property type="entry name" value="DEGV DOMAIN-CONTAINING PROTEIN DR_1986-RELATED"/>
    <property type="match status" value="1"/>
</dbReference>
<organism evidence="3 4">
    <name type="scientific">Paenibacillus phyllosphaerae</name>
    <dbReference type="NCBI Taxonomy" id="274593"/>
    <lineage>
        <taxon>Bacteria</taxon>
        <taxon>Bacillati</taxon>
        <taxon>Bacillota</taxon>
        <taxon>Bacilli</taxon>
        <taxon>Bacillales</taxon>
        <taxon>Paenibacillaceae</taxon>
        <taxon>Paenibacillus</taxon>
    </lineage>
</organism>
<accession>A0A7W5FQR4</accession>
<keyword evidence="4" id="KW-1185">Reference proteome</keyword>
<dbReference type="InterPro" id="IPR050270">
    <property type="entry name" value="DegV_domain_contain"/>
</dbReference>
<dbReference type="InterPro" id="IPR043168">
    <property type="entry name" value="DegV_C"/>
</dbReference>
<evidence type="ECO:0000256" key="1">
    <source>
        <dbReference type="ARBA" id="ARBA00003238"/>
    </source>
</evidence>